<dbReference type="CDD" id="cd12797">
    <property type="entry name" value="M23_peptidase"/>
    <property type="match status" value="1"/>
</dbReference>
<dbReference type="PANTHER" id="PTHR21666">
    <property type="entry name" value="PEPTIDASE-RELATED"/>
    <property type="match status" value="1"/>
</dbReference>
<keyword evidence="2" id="KW-1133">Transmembrane helix</keyword>
<dbReference type="EMBL" id="CP049869">
    <property type="protein sequence ID" value="QIK78462.1"/>
    <property type="molecule type" value="Genomic_DNA"/>
</dbReference>
<dbReference type="SUPFAM" id="SSF51261">
    <property type="entry name" value="Duplicated hybrid motif"/>
    <property type="match status" value="1"/>
</dbReference>
<dbReference type="InterPro" id="IPR050570">
    <property type="entry name" value="Cell_wall_metabolism_enzyme"/>
</dbReference>
<keyword evidence="2" id="KW-0812">Transmembrane</keyword>
<evidence type="ECO:0000313" key="5">
    <source>
        <dbReference type="Proteomes" id="UP000503222"/>
    </source>
</evidence>
<dbReference type="InterPro" id="IPR011055">
    <property type="entry name" value="Dup_hybrid_motif"/>
</dbReference>
<evidence type="ECO:0000313" key="4">
    <source>
        <dbReference type="EMBL" id="QIK78462.1"/>
    </source>
</evidence>
<dbReference type="Gene3D" id="2.70.70.10">
    <property type="entry name" value="Glucose Permease (Domain IIA)"/>
    <property type="match status" value="1"/>
</dbReference>
<dbReference type="PANTHER" id="PTHR21666:SF289">
    <property type="entry name" value="L-ALA--D-GLU ENDOPEPTIDASE"/>
    <property type="match status" value="1"/>
</dbReference>
<dbReference type="AlphaFoldDB" id="A0A6G7YNZ3"/>
<dbReference type="InterPro" id="IPR016047">
    <property type="entry name" value="M23ase_b-sheet_dom"/>
</dbReference>
<evidence type="ECO:0000256" key="1">
    <source>
        <dbReference type="ARBA" id="ARBA00022729"/>
    </source>
</evidence>
<dbReference type="GO" id="GO:0004222">
    <property type="term" value="F:metalloendopeptidase activity"/>
    <property type="evidence" value="ECO:0007669"/>
    <property type="project" value="TreeGrafter"/>
</dbReference>
<proteinExistence type="predicted"/>
<dbReference type="KEGG" id="spii:G7077_05650"/>
<accession>A0A6G7YNZ3</accession>
<name>A0A6G7YNZ3_9SPHN</name>
<evidence type="ECO:0000256" key="2">
    <source>
        <dbReference type="SAM" id="Phobius"/>
    </source>
</evidence>
<keyword evidence="5" id="KW-1185">Reference proteome</keyword>
<evidence type="ECO:0000259" key="3">
    <source>
        <dbReference type="Pfam" id="PF01551"/>
    </source>
</evidence>
<keyword evidence="2" id="KW-0472">Membrane</keyword>
<dbReference type="FunFam" id="2.70.70.10:FF:000006">
    <property type="entry name" value="M23 family peptidase"/>
    <property type="match status" value="1"/>
</dbReference>
<organism evidence="4 5">
    <name type="scientific">Sphingomonas piscis</name>
    <dbReference type="NCBI Taxonomy" id="2714943"/>
    <lineage>
        <taxon>Bacteria</taxon>
        <taxon>Pseudomonadati</taxon>
        <taxon>Pseudomonadota</taxon>
        <taxon>Alphaproteobacteria</taxon>
        <taxon>Sphingomonadales</taxon>
        <taxon>Sphingomonadaceae</taxon>
        <taxon>Sphingomonas</taxon>
    </lineage>
</organism>
<dbReference type="RefSeq" id="WP_166410855.1">
    <property type="nucleotide sequence ID" value="NZ_CP049869.1"/>
</dbReference>
<sequence length="316" mass="33768">MSSILMPNALFRDRDLFVHDGSKLRRFRLSAPVQMFFFLCMLGMSAWSIFAVVRFSQPAEVAVQAGVDAGVSKEVARIAAATEARVREIEERQAVLAAMIADGKADAETLAQLGFEPSTGKGGVGGPFDSKTQADPTFKALFTSWKKLDTLSSSVISVPSDKPVKTASFESAYGMRSDPFEGRAKMHAGIDLAAPLGTPIYATADGVVTDAGYNNGGYGNLIKLSHGRGIETRYGHLSAIGVHAGQRITRGQLIGRMGSTGRSTGSHLHYEVRIDGRAVNPIPFMKSNDYLVAMRKKVGSHSMDQVALGGPASAQR</sequence>
<feature type="transmembrane region" description="Helical" evidence="2">
    <location>
        <begin position="33"/>
        <end position="53"/>
    </location>
</feature>
<reference evidence="4 5" key="1">
    <citation type="submission" date="2020-03" db="EMBL/GenBank/DDBJ databases">
        <title>Sphingomonas sp. nov., isolated from fish.</title>
        <authorList>
            <person name="Hyun D.-W."/>
            <person name="Bae J.-W."/>
        </authorList>
    </citation>
    <scope>NUCLEOTIDE SEQUENCE [LARGE SCALE GENOMIC DNA]</scope>
    <source>
        <strain evidence="4 5">HDW15B</strain>
    </source>
</reference>
<dbReference type="Pfam" id="PF01551">
    <property type="entry name" value="Peptidase_M23"/>
    <property type="match status" value="1"/>
</dbReference>
<feature type="domain" description="M23ase beta-sheet core" evidence="3">
    <location>
        <begin position="185"/>
        <end position="281"/>
    </location>
</feature>
<protein>
    <submittedName>
        <fullName evidence="4">M23 family metallopeptidase</fullName>
    </submittedName>
</protein>
<dbReference type="Proteomes" id="UP000503222">
    <property type="component" value="Chromosome"/>
</dbReference>
<gene>
    <name evidence="4" type="ORF">G7077_05650</name>
</gene>
<keyword evidence="1" id="KW-0732">Signal</keyword>